<evidence type="ECO:0000313" key="2">
    <source>
        <dbReference type="Proteomes" id="UP000053097"/>
    </source>
</evidence>
<dbReference type="EMBL" id="KK107159">
    <property type="protein sequence ID" value="EZA56749.1"/>
    <property type="molecule type" value="Genomic_DNA"/>
</dbReference>
<evidence type="ECO:0000313" key="1">
    <source>
        <dbReference type="EMBL" id="EZA56749.1"/>
    </source>
</evidence>
<proteinExistence type="predicted"/>
<dbReference type="Proteomes" id="UP000053097">
    <property type="component" value="Unassembled WGS sequence"/>
</dbReference>
<dbReference type="AlphaFoldDB" id="A0A026WNR5"/>
<protein>
    <submittedName>
        <fullName evidence="1">Uncharacterized protein</fullName>
    </submittedName>
</protein>
<name>A0A026WNR5_OOCBI</name>
<gene>
    <name evidence="1" type="ORF">X777_02356</name>
</gene>
<reference evidence="1 2" key="1">
    <citation type="journal article" date="2014" name="Curr. Biol.">
        <title>The genome of the clonal raider ant Cerapachys biroi.</title>
        <authorList>
            <person name="Oxley P.R."/>
            <person name="Ji L."/>
            <person name="Fetter-Pruneda I."/>
            <person name="McKenzie S.K."/>
            <person name="Li C."/>
            <person name="Hu H."/>
            <person name="Zhang G."/>
            <person name="Kronauer D.J."/>
        </authorList>
    </citation>
    <scope>NUCLEOTIDE SEQUENCE [LARGE SCALE GENOMIC DNA]</scope>
</reference>
<organism evidence="1 2">
    <name type="scientific">Ooceraea biroi</name>
    <name type="common">Clonal raider ant</name>
    <name type="synonym">Cerapachys biroi</name>
    <dbReference type="NCBI Taxonomy" id="2015173"/>
    <lineage>
        <taxon>Eukaryota</taxon>
        <taxon>Metazoa</taxon>
        <taxon>Ecdysozoa</taxon>
        <taxon>Arthropoda</taxon>
        <taxon>Hexapoda</taxon>
        <taxon>Insecta</taxon>
        <taxon>Pterygota</taxon>
        <taxon>Neoptera</taxon>
        <taxon>Endopterygota</taxon>
        <taxon>Hymenoptera</taxon>
        <taxon>Apocrita</taxon>
        <taxon>Aculeata</taxon>
        <taxon>Formicoidea</taxon>
        <taxon>Formicidae</taxon>
        <taxon>Dorylinae</taxon>
        <taxon>Ooceraea</taxon>
    </lineage>
</organism>
<keyword evidence="2" id="KW-1185">Reference proteome</keyword>
<accession>A0A026WNR5</accession>
<sequence length="89" mass="10379">MPRLSWPTILPWTSRLRFCESPIDPPADRRSRFVLGSACRDKRRDRESRESSQRFSIASVLENDLTKSYVRRADWLAASPTPKIRSSRT</sequence>